<accession>A0A2S5T7C4</accession>
<evidence type="ECO:0000313" key="2">
    <source>
        <dbReference type="Proteomes" id="UP000239406"/>
    </source>
</evidence>
<protein>
    <submittedName>
        <fullName evidence="1">Uncharacterized protein</fullName>
    </submittedName>
</protein>
<evidence type="ECO:0000313" key="1">
    <source>
        <dbReference type="EMBL" id="PPE70856.1"/>
    </source>
</evidence>
<dbReference type="Proteomes" id="UP000239406">
    <property type="component" value="Unassembled WGS sequence"/>
</dbReference>
<name>A0A2S5T7C4_9BURK</name>
<organism evidence="1 2">
    <name type="scientific">Caldimonas thermodepolymerans</name>
    <dbReference type="NCBI Taxonomy" id="215580"/>
    <lineage>
        <taxon>Bacteria</taxon>
        <taxon>Pseudomonadati</taxon>
        <taxon>Pseudomonadota</taxon>
        <taxon>Betaproteobacteria</taxon>
        <taxon>Burkholderiales</taxon>
        <taxon>Sphaerotilaceae</taxon>
        <taxon>Caldimonas</taxon>
    </lineage>
</organism>
<sequence>MEHAMQTLRGLHTHALTGRVFAWLGQYEVEGTEVRWQAWIERDGRPVDRIEGRTVFNSADMTADKAVTVGVHSRIDAADYDDL</sequence>
<keyword evidence="2" id="KW-1185">Reference proteome</keyword>
<reference evidence="1 2" key="1">
    <citation type="submission" date="2018-02" db="EMBL/GenBank/DDBJ databases">
        <title>Reclassifiation of [Polyangium] brachysporum DSM 7029 as Guopingzhaonella breviflexa gen. nov., sp. nov., a member of the family Comamonadaceae.</title>
        <authorList>
            <person name="Tang B."/>
        </authorList>
    </citation>
    <scope>NUCLEOTIDE SEQUENCE [LARGE SCALE GENOMIC DNA]</scope>
    <source>
        <strain evidence="1 2">DSM 15344</strain>
    </source>
</reference>
<dbReference type="AlphaFoldDB" id="A0A2S5T7C4"/>
<proteinExistence type="predicted"/>
<dbReference type="EMBL" id="PSNY01000004">
    <property type="protein sequence ID" value="PPE70856.1"/>
    <property type="molecule type" value="Genomic_DNA"/>
</dbReference>
<gene>
    <name evidence="1" type="ORF">C1702_04795</name>
</gene>
<comment type="caution">
    <text evidence="1">The sequence shown here is derived from an EMBL/GenBank/DDBJ whole genome shotgun (WGS) entry which is preliminary data.</text>
</comment>